<gene>
    <name evidence="1" type="ORF">Lsan_1407</name>
</gene>
<dbReference type="OrthoDB" id="5652957at2"/>
<protein>
    <recommendedName>
        <fullName evidence="3">DUF4238 domain-containing protein</fullName>
    </recommendedName>
</protein>
<dbReference type="Pfam" id="PF14022">
    <property type="entry name" value="DUF4238"/>
    <property type="match status" value="1"/>
</dbReference>
<accession>A0A0W0Z2E0</accession>
<evidence type="ECO:0000313" key="2">
    <source>
        <dbReference type="Proteomes" id="UP000054703"/>
    </source>
</evidence>
<proteinExistence type="predicted"/>
<dbReference type="EMBL" id="LNYU01000029">
    <property type="protein sequence ID" value="KTD63289.1"/>
    <property type="molecule type" value="Genomic_DNA"/>
</dbReference>
<evidence type="ECO:0008006" key="3">
    <source>
        <dbReference type="Google" id="ProtNLM"/>
    </source>
</evidence>
<organism evidence="1 2">
    <name type="scientific">Legionella santicrucis</name>
    <dbReference type="NCBI Taxonomy" id="45074"/>
    <lineage>
        <taxon>Bacteria</taxon>
        <taxon>Pseudomonadati</taxon>
        <taxon>Pseudomonadota</taxon>
        <taxon>Gammaproteobacteria</taxon>
        <taxon>Legionellales</taxon>
        <taxon>Legionellaceae</taxon>
        <taxon>Legionella</taxon>
    </lineage>
</organism>
<comment type="caution">
    <text evidence="1">The sequence shown here is derived from an EMBL/GenBank/DDBJ whole genome shotgun (WGS) entry which is preliminary data.</text>
</comment>
<keyword evidence="2" id="KW-1185">Reference proteome</keyword>
<name>A0A0W0Z2E0_9GAMM</name>
<dbReference type="InterPro" id="IPR025332">
    <property type="entry name" value="DUF4238"/>
</dbReference>
<dbReference type="Proteomes" id="UP000054703">
    <property type="component" value="Unassembled WGS sequence"/>
</dbReference>
<dbReference type="PATRIC" id="fig|45074.5.peg.1498"/>
<sequence length="289" mass="33856">MRHHYLPQFYSKNWMNSEGKIHCYKFINGKIQEDLWAPKGTGYEPNLYSIEHEDPHKIETQHFKVLDDKASKILHKILNNGLTHINTNEKEQWCDFITSLITRHTKIVGQARKSKEPIIDDLVNGVPQKHRQEFVSSPQVRDFCDNIHTYVIASFSGFDELYNIGLNEKYRQCLIGLNWFVLDFINTGFDLLTSDYPVCIFPLNKQILHSKKYETPREMLASGDFYLSFPLSPTRCFYAGKVEHKKGITKSQLRHLIKLQNHITINNAQKIIYSNNGLSINFLKKYFNR</sequence>
<reference evidence="1 2" key="1">
    <citation type="submission" date="2015-11" db="EMBL/GenBank/DDBJ databases">
        <title>Genomic analysis of 38 Legionella species identifies large and diverse effector repertoires.</title>
        <authorList>
            <person name="Burstein D."/>
            <person name="Amaro F."/>
            <person name="Zusman T."/>
            <person name="Lifshitz Z."/>
            <person name="Cohen O."/>
            <person name="Gilbert J.A."/>
            <person name="Pupko T."/>
            <person name="Shuman H.A."/>
            <person name="Segal G."/>
        </authorList>
    </citation>
    <scope>NUCLEOTIDE SEQUENCE [LARGE SCALE GENOMIC DNA]</scope>
    <source>
        <strain evidence="1 2">SC-63-C7</strain>
    </source>
</reference>
<dbReference type="RefSeq" id="WP_058513803.1">
    <property type="nucleotide sequence ID" value="NZ_CAAAIH010000078.1"/>
</dbReference>
<evidence type="ECO:0000313" key="1">
    <source>
        <dbReference type="EMBL" id="KTD63289.1"/>
    </source>
</evidence>
<dbReference type="STRING" id="45074.Lsan_1407"/>
<dbReference type="AlphaFoldDB" id="A0A0W0Z2E0"/>